<dbReference type="InterPro" id="IPR013096">
    <property type="entry name" value="Cupin_2"/>
</dbReference>
<evidence type="ECO:0000313" key="3">
    <source>
        <dbReference type="EMBL" id="AEG34699.1"/>
    </source>
</evidence>
<dbReference type="CDD" id="cd02209">
    <property type="entry name" value="cupin_XRE_C"/>
    <property type="match status" value="1"/>
</dbReference>
<geneLocation type="plasmid" evidence="3 4">
    <name>pTHTHE1601</name>
</geneLocation>
<proteinExistence type="predicted"/>
<reference evidence="3" key="1">
    <citation type="submission" date="2011-05" db="EMBL/GenBank/DDBJ databases">
        <title>Complete sequence of plasmid of Thermus thermophilus SG0.5JP17-16.</title>
        <authorList>
            <consortium name="US DOE Joint Genome Institute"/>
            <person name="Lucas S."/>
            <person name="Han J."/>
            <person name="Lapidus A."/>
            <person name="Cheng J.-F."/>
            <person name="Goodwin L."/>
            <person name="Pitluck S."/>
            <person name="Peters L."/>
            <person name="Mikhailova N."/>
            <person name="Teshima H."/>
            <person name="Han C."/>
            <person name="Tapia R."/>
            <person name="Land M."/>
            <person name="Hauser L."/>
            <person name="Kyrpides N."/>
            <person name="Ivanova N."/>
            <person name="Pagani I."/>
            <person name="Allgaier M."/>
            <person name="Hugenholtz P."/>
            <person name="Singer S."/>
            <person name="Gladden J."/>
            <person name="Woyke T."/>
        </authorList>
    </citation>
    <scope>NUCLEOTIDE SEQUENCE</scope>
    <source>
        <strain evidence="3">SG0.5JP17-16</strain>
        <plasmid evidence="3">pTHTHE1601</plasmid>
    </source>
</reference>
<dbReference type="Proteomes" id="UP000009233">
    <property type="component" value="Plasmid pTHTHE1601"/>
</dbReference>
<dbReference type="Pfam" id="PF07883">
    <property type="entry name" value="Cupin_2"/>
    <property type="match status" value="1"/>
</dbReference>
<dbReference type="PANTHER" id="PTHR46797">
    <property type="entry name" value="HTH-TYPE TRANSCRIPTIONAL REGULATOR"/>
    <property type="match status" value="1"/>
</dbReference>
<dbReference type="SUPFAM" id="SSF47413">
    <property type="entry name" value="lambda repressor-like DNA-binding domains"/>
    <property type="match status" value="1"/>
</dbReference>
<name>F6DIN3_THETG</name>
<keyword evidence="1" id="KW-0238">DNA-binding</keyword>
<dbReference type="Pfam" id="PF01381">
    <property type="entry name" value="HTH_3"/>
    <property type="match status" value="1"/>
</dbReference>
<dbReference type="HOGENOM" id="CLU_085376_1_2_0"/>
<evidence type="ECO:0000259" key="2">
    <source>
        <dbReference type="PROSITE" id="PS50943"/>
    </source>
</evidence>
<evidence type="ECO:0000256" key="1">
    <source>
        <dbReference type="ARBA" id="ARBA00023125"/>
    </source>
</evidence>
<dbReference type="InterPro" id="IPR010982">
    <property type="entry name" value="Lambda_DNA-bd_dom_sf"/>
</dbReference>
<dbReference type="PANTHER" id="PTHR46797:SF25">
    <property type="entry name" value="TRANSCRIPTIONAL REGULATOR"/>
    <property type="match status" value="1"/>
</dbReference>
<dbReference type="PROSITE" id="PS50943">
    <property type="entry name" value="HTH_CROC1"/>
    <property type="match status" value="1"/>
</dbReference>
<keyword evidence="3" id="KW-0614">Plasmid</keyword>
<dbReference type="InterPro" id="IPR050807">
    <property type="entry name" value="TransReg_Diox_bact_type"/>
</dbReference>
<protein>
    <submittedName>
        <fullName evidence="3">Cupin 2 conserved barrel domain protein</fullName>
    </submittedName>
</protein>
<organism evidence="3 4">
    <name type="scientific">Thermus thermophilus (strain SG0.5JP17-16)</name>
    <dbReference type="NCBI Taxonomy" id="762633"/>
    <lineage>
        <taxon>Bacteria</taxon>
        <taxon>Thermotogati</taxon>
        <taxon>Deinococcota</taxon>
        <taxon>Deinococci</taxon>
        <taxon>Thermales</taxon>
        <taxon>Thermaceae</taxon>
        <taxon>Thermus</taxon>
    </lineage>
</organism>
<dbReference type="GO" id="GO:0003677">
    <property type="term" value="F:DNA binding"/>
    <property type="evidence" value="ECO:0007669"/>
    <property type="project" value="UniProtKB-KW"/>
</dbReference>
<dbReference type="SUPFAM" id="SSF51182">
    <property type="entry name" value="RmlC-like cupins"/>
    <property type="match status" value="1"/>
</dbReference>
<dbReference type="GO" id="GO:0003700">
    <property type="term" value="F:DNA-binding transcription factor activity"/>
    <property type="evidence" value="ECO:0007669"/>
    <property type="project" value="TreeGrafter"/>
</dbReference>
<dbReference type="SMART" id="SM00530">
    <property type="entry name" value="HTH_XRE"/>
    <property type="match status" value="1"/>
</dbReference>
<feature type="domain" description="HTH cro/C1-type" evidence="2">
    <location>
        <begin position="16"/>
        <end position="70"/>
    </location>
</feature>
<evidence type="ECO:0000313" key="4">
    <source>
        <dbReference type="Proteomes" id="UP000009233"/>
    </source>
</evidence>
<accession>F6DIN3</accession>
<dbReference type="GO" id="GO:0005829">
    <property type="term" value="C:cytosol"/>
    <property type="evidence" value="ECO:0007669"/>
    <property type="project" value="TreeGrafter"/>
</dbReference>
<dbReference type="InterPro" id="IPR011051">
    <property type="entry name" value="RmlC_Cupin_sf"/>
</dbReference>
<dbReference type="CDD" id="cd00093">
    <property type="entry name" value="HTH_XRE"/>
    <property type="match status" value="1"/>
</dbReference>
<dbReference type="Gene3D" id="1.10.260.40">
    <property type="entry name" value="lambda repressor-like DNA-binding domains"/>
    <property type="match status" value="1"/>
</dbReference>
<dbReference type="Gene3D" id="2.60.120.10">
    <property type="entry name" value="Jelly Rolls"/>
    <property type="match status" value="1"/>
</dbReference>
<gene>
    <name evidence="3" type="ordered locus">Ththe16_2342</name>
</gene>
<dbReference type="KEGG" id="tts:Ththe16_2342"/>
<dbReference type="InterPro" id="IPR014710">
    <property type="entry name" value="RmlC-like_jellyroll"/>
</dbReference>
<dbReference type="InterPro" id="IPR001387">
    <property type="entry name" value="Cro/C1-type_HTH"/>
</dbReference>
<sequence>MSGEEHLLLEGLGAKIRSRRWQLGLTLRELGRRAGLSAAFLSLVERGHAKPALSSLISLAQALEVSPEFFLSTGLSHGKELVRRSSEIIYFHLDGLPVRYAFLSREIPDRKLDVVLVEIPPGYTSEVWQHPYLGEEFIYVLSGKIKVLLGSRTFCLGPGDSVHFRSDIRHRWANTESDVARVLWVGTPPFWR</sequence>
<dbReference type="EMBL" id="CP002778">
    <property type="protein sequence ID" value="AEG34699.1"/>
    <property type="molecule type" value="Genomic_DNA"/>
</dbReference>
<dbReference type="AlphaFoldDB" id="F6DIN3"/>